<comment type="caution">
    <text evidence="2">The sequence shown here is derived from an EMBL/GenBank/DDBJ whole genome shotgun (WGS) entry which is preliminary data.</text>
</comment>
<dbReference type="GO" id="GO:0032259">
    <property type="term" value="P:methylation"/>
    <property type="evidence" value="ECO:0007669"/>
    <property type="project" value="UniProtKB-KW"/>
</dbReference>
<dbReference type="Proteomes" id="UP000325081">
    <property type="component" value="Unassembled WGS sequence"/>
</dbReference>
<evidence type="ECO:0000313" key="2">
    <source>
        <dbReference type="EMBL" id="GER57872.1"/>
    </source>
</evidence>
<name>A0A5A7RME3_STRAF</name>
<organism evidence="2 3">
    <name type="scientific">Striga asiatica</name>
    <name type="common">Asiatic witchweed</name>
    <name type="synonym">Buchnera asiatica</name>
    <dbReference type="NCBI Taxonomy" id="4170"/>
    <lineage>
        <taxon>Eukaryota</taxon>
        <taxon>Viridiplantae</taxon>
        <taxon>Streptophyta</taxon>
        <taxon>Embryophyta</taxon>
        <taxon>Tracheophyta</taxon>
        <taxon>Spermatophyta</taxon>
        <taxon>Magnoliopsida</taxon>
        <taxon>eudicotyledons</taxon>
        <taxon>Gunneridae</taxon>
        <taxon>Pentapetalae</taxon>
        <taxon>asterids</taxon>
        <taxon>lamiids</taxon>
        <taxon>Lamiales</taxon>
        <taxon>Orobanchaceae</taxon>
        <taxon>Buchnereae</taxon>
        <taxon>Striga</taxon>
    </lineage>
</organism>
<keyword evidence="2" id="KW-0808">Transferase</keyword>
<evidence type="ECO:0000256" key="1">
    <source>
        <dbReference type="SAM" id="MobiDB-lite"/>
    </source>
</evidence>
<dbReference type="GO" id="GO:0008168">
    <property type="term" value="F:methyltransferase activity"/>
    <property type="evidence" value="ECO:0007669"/>
    <property type="project" value="UniProtKB-KW"/>
</dbReference>
<keyword evidence="3" id="KW-1185">Reference proteome</keyword>
<dbReference type="EMBL" id="BKCP01013736">
    <property type="protein sequence ID" value="GER57872.1"/>
    <property type="molecule type" value="Genomic_DNA"/>
</dbReference>
<feature type="region of interest" description="Disordered" evidence="1">
    <location>
        <begin position="1"/>
        <end position="66"/>
    </location>
</feature>
<sequence>MFTAGSLPGAASLSEVLSSESPPFNTLSPPSQSSVPRRWPSQPSKHWKSPPPLSRTTGGQISPANRTEIDAPRYICGCRQWSRLTGCRAPRGGGGASVTAASQSRLIGFHSLAIQARGCLLQLYRCPKKLGI</sequence>
<reference evidence="3" key="1">
    <citation type="journal article" date="2019" name="Curr. Biol.">
        <title>Genome Sequence of Striga asiatica Provides Insight into the Evolution of Plant Parasitism.</title>
        <authorList>
            <person name="Yoshida S."/>
            <person name="Kim S."/>
            <person name="Wafula E.K."/>
            <person name="Tanskanen J."/>
            <person name="Kim Y.M."/>
            <person name="Honaas L."/>
            <person name="Yang Z."/>
            <person name="Spallek T."/>
            <person name="Conn C.E."/>
            <person name="Ichihashi Y."/>
            <person name="Cheong K."/>
            <person name="Cui S."/>
            <person name="Der J.P."/>
            <person name="Gundlach H."/>
            <person name="Jiao Y."/>
            <person name="Hori C."/>
            <person name="Ishida J.K."/>
            <person name="Kasahara H."/>
            <person name="Kiba T."/>
            <person name="Kim M.S."/>
            <person name="Koo N."/>
            <person name="Laohavisit A."/>
            <person name="Lee Y.H."/>
            <person name="Lumba S."/>
            <person name="McCourt P."/>
            <person name="Mortimer J.C."/>
            <person name="Mutuku J.M."/>
            <person name="Nomura T."/>
            <person name="Sasaki-Sekimoto Y."/>
            <person name="Seto Y."/>
            <person name="Wang Y."/>
            <person name="Wakatake T."/>
            <person name="Sakakibara H."/>
            <person name="Demura T."/>
            <person name="Yamaguchi S."/>
            <person name="Yoneyama K."/>
            <person name="Manabe R.I."/>
            <person name="Nelson D.C."/>
            <person name="Schulman A.H."/>
            <person name="Timko M.P."/>
            <person name="dePamphilis C.W."/>
            <person name="Choi D."/>
            <person name="Shirasu K."/>
        </authorList>
    </citation>
    <scope>NUCLEOTIDE SEQUENCE [LARGE SCALE GENOMIC DNA]</scope>
    <source>
        <strain evidence="3">cv. UVA1</strain>
    </source>
</reference>
<gene>
    <name evidence="2" type="ORF">STAS_35709</name>
</gene>
<feature type="compositionally biased region" description="Low complexity" evidence="1">
    <location>
        <begin position="10"/>
        <end position="23"/>
    </location>
</feature>
<accession>A0A5A7RME3</accession>
<feature type="compositionally biased region" description="Polar residues" evidence="1">
    <location>
        <begin position="54"/>
        <end position="65"/>
    </location>
</feature>
<proteinExistence type="predicted"/>
<keyword evidence="2" id="KW-0489">Methyltransferase</keyword>
<dbReference type="AlphaFoldDB" id="A0A5A7RME3"/>
<feature type="compositionally biased region" description="Polar residues" evidence="1">
    <location>
        <begin position="24"/>
        <end position="35"/>
    </location>
</feature>
<evidence type="ECO:0000313" key="3">
    <source>
        <dbReference type="Proteomes" id="UP000325081"/>
    </source>
</evidence>
<protein>
    <submittedName>
        <fullName evidence="2">S-adenosyl-L-methionine-dependentmethyltransferases superfamily protein</fullName>
    </submittedName>
</protein>